<feature type="domain" description="CRISPR associated protein Cas6 C-terminal" evidence="2">
    <location>
        <begin position="126"/>
        <end position="235"/>
    </location>
</feature>
<comment type="caution">
    <text evidence="3">The sequence shown here is derived from an EMBL/GenBank/DDBJ whole genome shotgun (WGS) entry which is preliminary data.</text>
</comment>
<name>A0A4R3ZBI8_9FIRM</name>
<dbReference type="Gene3D" id="3.30.70.1900">
    <property type="match status" value="1"/>
</dbReference>
<evidence type="ECO:0000259" key="2">
    <source>
        <dbReference type="Pfam" id="PF01881"/>
    </source>
</evidence>
<evidence type="ECO:0000313" key="4">
    <source>
        <dbReference type="Proteomes" id="UP000295515"/>
    </source>
</evidence>
<sequence>MYNMKLDFILENNVIPDDINRVFVSYMKHSLEMYNEDLYKKLYEDDHRIIKSYTFCTKMHSLKFQNGFIFLANNSFSVELTDYNFSELLELYNAFLKQKKSNQKYSMNRNSMELKRISLLPLKMPDEKDVIIKMESPLVVRYIHDGLEEYLTLNDDKFEEVLNLVTEQMLISLGFNNPKIHIVPLKAKKTVMNLYKHKANASLGFFKITADPLFISVLLQTGIGSRRSIGAGKFKIIG</sequence>
<protein>
    <submittedName>
        <fullName evidence="3">CRISPR-associated endoribonuclease Cas6</fullName>
    </submittedName>
</protein>
<dbReference type="InterPro" id="IPR049435">
    <property type="entry name" value="Cas_Cas6_C"/>
</dbReference>
<dbReference type="GO" id="GO:0051607">
    <property type="term" value="P:defense response to virus"/>
    <property type="evidence" value="ECO:0007669"/>
    <property type="project" value="UniProtKB-KW"/>
</dbReference>
<dbReference type="RefSeq" id="WP_066451342.1">
    <property type="nucleotide sequence ID" value="NZ_JANKBF010000002.1"/>
</dbReference>
<dbReference type="AlphaFoldDB" id="A0A4R3ZBI8"/>
<organism evidence="3 4">
    <name type="scientific">Longibaculum muris</name>
    <dbReference type="NCBI Taxonomy" id="1796628"/>
    <lineage>
        <taxon>Bacteria</taxon>
        <taxon>Bacillati</taxon>
        <taxon>Bacillota</taxon>
        <taxon>Erysipelotrichia</taxon>
        <taxon>Erysipelotrichales</taxon>
        <taxon>Coprobacillaceae</taxon>
        <taxon>Longibaculum</taxon>
    </lineage>
</organism>
<dbReference type="InterPro" id="IPR045747">
    <property type="entry name" value="CRISPR-assoc_prot_Cas6_N_sf"/>
</dbReference>
<gene>
    <name evidence="3" type="ORF">EDD60_101283</name>
</gene>
<dbReference type="GO" id="GO:0016788">
    <property type="term" value="F:hydrolase activity, acting on ester bonds"/>
    <property type="evidence" value="ECO:0007669"/>
    <property type="project" value="InterPro"/>
</dbReference>
<dbReference type="InterPro" id="IPR010156">
    <property type="entry name" value="CRISPR-assoc_prot_Cas6"/>
</dbReference>
<dbReference type="Pfam" id="PF01881">
    <property type="entry name" value="Cas_Cas6_C"/>
    <property type="match status" value="1"/>
</dbReference>
<dbReference type="EMBL" id="SMCQ01000001">
    <property type="protein sequence ID" value="TCW02977.1"/>
    <property type="molecule type" value="Genomic_DNA"/>
</dbReference>
<dbReference type="GeneID" id="98914106"/>
<reference evidence="3 4" key="1">
    <citation type="submission" date="2019-03" db="EMBL/GenBank/DDBJ databases">
        <title>Genomic Encyclopedia of Type Strains, Phase IV (KMG-IV): sequencing the most valuable type-strain genomes for metagenomic binning, comparative biology and taxonomic classification.</title>
        <authorList>
            <person name="Goeker M."/>
        </authorList>
    </citation>
    <scope>NUCLEOTIDE SEQUENCE [LARGE SCALE GENOMIC DNA]</scope>
    <source>
        <strain evidence="3 4">DSM 29487</strain>
    </source>
</reference>
<accession>A0A4R3ZBI8</accession>
<dbReference type="PANTHER" id="PTHR36984:SF3">
    <property type="entry name" value="CRISPR-ASSOCIATED ENDORIBONUCLEASE CAS6"/>
    <property type="match status" value="1"/>
</dbReference>
<dbReference type="PANTHER" id="PTHR36984">
    <property type="entry name" value="CRISPR-ASSOCIATED ENDORIBONUCLEASE CAS6 1"/>
    <property type="match status" value="1"/>
</dbReference>
<dbReference type="Proteomes" id="UP000295515">
    <property type="component" value="Unassembled WGS sequence"/>
</dbReference>
<proteinExistence type="predicted"/>
<evidence type="ECO:0000256" key="1">
    <source>
        <dbReference type="ARBA" id="ARBA00023118"/>
    </source>
</evidence>
<keyword evidence="1" id="KW-0051">Antiviral defense</keyword>
<evidence type="ECO:0000313" key="3">
    <source>
        <dbReference type="EMBL" id="TCW02977.1"/>
    </source>
</evidence>
<keyword evidence="4" id="KW-1185">Reference proteome</keyword>
<dbReference type="Gene3D" id="3.30.70.1890">
    <property type="match status" value="1"/>
</dbReference>